<evidence type="ECO:0000313" key="3">
    <source>
        <dbReference type="EMBL" id="KAH3829123.1"/>
    </source>
</evidence>
<keyword evidence="1" id="KW-0812">Transmembrane</keyword>
<dbReference type="EMBL" id="JAIWYP010000005">
    <property type="protein sequence ID" value="KAH3829123.1"/>
    <property type="molecule type" value="Genomic_DNA"/>
</dbReference>
<organism evidence="3 4">
    <name type="scientific">Dreissena polymorpha</name>
    <name type="common">Zebra mussel</name>
    <name type="synonym">Mytilus polymorpha</name>
    <dbReference type="NCBI Taxonomy" id="45954"/>
    <lineage>
        <taxon>Eukaryota</taxon>
        <taxon>Metazoa</taxon>
        <taxon>Spiralia</taxon>
        <taxon>Lophotrochozoa</taxon>
        <taxon>Mollusca</taxon>
        <taxon>Bivalvia</taxon>
        <taxon>Autobranchia</taxon>
        <taxon>Heteroconchia</taxon>
        <taxon>Euheterodonta</taxon>
        <taxon>Imparidentia</taxon>
        <taxon>Neoheterodontei</taxon>
        <taxon>Myida</taxon>
        <taxon>Dreissenoidea</taxon>
        <taxon>Dreissenidae</taxon>
        <taxon>Dreissena</taxon>
    </lineage>
</organism>
<gene>
    <name evidence="3" type="ORF">DPMN_131111</name>
</gene>
<reference evidence="3" key="1">
    <citation type="journal article" date="2019" name="bioRxiv">
        <title>The Genome of the Zebra Mussel, Dreissena polymorpha: A Resource for Invasive Species Research.</title>
        <authorList>
            <person name="McCartney M.A."/>
            <person name="Auch B."/>
            <person name="Kono T."/>
            <person name="Mallez S."/>
            <person name="Zhang Y."/>
            <person name="Obille A."/>
            <person name="Becker A."/>
            <person name="Abrahante J.E."/>
            <person name="Garbe J."/>
            <person name="Badalamenti J.P."/>
            <person name="Herman A."/>
            <person name="Mangelson H."/>
            <person name="Liachko I."/>
            <person name="Sullivan S."/>
            <person name="Sone E.D."/>
            <person name="Koren S."/>
            <person name="Silverstein K.A.T."/>
            <person name="Beckman K.B."/>
            <person name="Gohl D.M."/>
        </authorList>
    </citation>
    <scope>NUCLEOTIDE SEQUENCE</scope>
    <source>
        <strain evidence="3">Duluth1</strain>
        <tissue evidence="3">Whole animal</tissue>
    </source>
</reference>
<evidence type="ECO:0000256" key="2">
    <source>
        <dbReference type="SAM" id="SignalP"/>
    </source>
</evidence>
<dbReference type="AlphaFoldDB" id="A0A9D4H7X7"/>
<evidence type="ECO:0000313" key="4">
    <source>
        <dbReference type="Proteomes" id="UP000828390"/>
    </source>
</evidence>
<keyword evidence="2" id="KW-0732">Signal</keyword>
<comment type="caution">
    <text evidence="3">The sequence shown here is derived from an EMBL/GenBank/DDBJ whole genome shotgun (WGS) entry which is preliminary data.</text>
</comment>
<accession>A0A9D4H7X7</accession>
<keyword evidence="1" id="KW-1133">Transmembrane helix</keyword>
<feature type="signal peptide" evidence="2">
    <location>
        <begin position="1"/>
        <end position="21"/>
    </location>
</feature>
<name>A0A9D4H7X7_DREPO</name>
<sequence>MLKANYGVVFFLTVLVPLALTQNCDFDAVHAKLNRCSKVELAISPSTAEAYLNERCQDVECSIRCVRDAVGNCHKSDAFFNFDPATIKVAFRMECNNSKVLANVFKDCWNQMYIDNTCLSQLRDPWLSALQRLETGDYATYKSASCSAFATYTACLERSPIRPSGKCTSELASFATDALIVSYSYSTCGKPSKHQFFTKYDGDVTCGASPLVIAIAYGVFTSPLLFYMLFY</sequence>
<keyword evidence="4" id="KW-1185">Reference proteome</keyword>
<evidence type="ECO:0000256" key="1">
    <source>
        <dbReference type="SAM" id="Phobius"/>
    </source>
</evidence>
<proteinExistence type="predicted"/>
<keyword evidence="1" id="KW-0472">Membrane</keyword>
<feature type="chain" id="PRO_5039249756" evidence="2">
    <location>
        <begin position="22"/>
        <end position="231"/>
    </location>
</feature>
<feature type="transmembrane region" description="Helical" evidence="1">
    <location>
        <begin position="211"/>
        <end position="230"/>
    </location>
</feature>
<dbReference type="Proteomes" id="UP000828390">
    <property type="component" value="Unassembled WGS sequence"/>
</dbReference>
<protein>
    <submittedName>
        <fullName evidence="3">Uncharacterized protein</fullName>
    </submittedName>
</protein>
<reference evidence="3" key="2">
    <citation type="submission" date="2020-11" db="EMBL/GenBank/DDBJ databases">
        <authorList>
            <person name="McCartney M.A."/>
            <person name="Auch B."/>
            <person name="Kono T."/>
            <person name="Mallez S."/>
            <person name="Becker A."/>
            <person name="Gohl D.M."/>
            <person name="Silverstein K.A.T."/>
            <person name="Koren S."/>
            <person name="Bechman K.B."/>
            <person name="Herman A."/>
            <person name="Abrahante J.E."/>
            <person name="Garbe J."/>
        </authorList>
    </citation>
    <scope>NUCLEOTIDE SEQUENCE</scope>
    <source>
        <strain evidence="3">Duluth1</strain>
        <tissue evidence="3">Whole animal</tissue>
    </source>
</reference>